<keyword evidence="2" id="KW-0472">Membrane</keyword>
<keyword evidence="2" id="KW-1133">Transmembrane helix</keyword>
<keyword evidence="4" id="KW-1185">Reference proteome</keyword>
<dbReference type="EMBL" id="JAAATY010000031">
    <property type="protein sequence ID" value="NRN69857.1"/>
    <property type="molecule type" value="Genomic_DNA"/>
</dbReference>
<evidence type="ECO:0008006" key="5">
    <source>
        <dbReference type="Google" id="ProtNLM"/>
    </source>
</evidence>
<feature type="transmembrane region" description="Helical" evidence="2">
    <location>
        <begin position="208"/>
        <end position="231"/>
    </location>
</feature>
<accession>A0ABX2FG32</accession>
<gene>
    <name evidence="3" type="ORF">GC106_71180</name>
</gene>
<reference evidence="3 4" key="1">
    <citation type="submission" date="2020-01" db="EMBL/GenBank/DDBJ databases">
        <title>Kibdelosporangium persica a novel Actinomycetes from a hot desert in Iran.</title>
        <authorList>
            <person name="Safaei N."/>
            <person name="Zaburannyi N."/>
            <person name="Mueller R."/>
            <person name="Wink J."/>
        </authorList>
    </citation>
    <scope>NUCLEOTIDE SEQUENCE [LARGE SCALE GENOMIC DNA]</scope>
    <source>
        <strain evidence="3 4">4NS15</strain>
    </source>
</reference>
<organism evidence="3 4">
    <name type="scientific">Kibdelosporangium persicum</name>
    <dbReference type="NCBI Taxonomy" id="2698649"/>
    <lineage>
        <taxon>Bacteria</taxon>
        <taxon>Bacillati</taxon>
        <taxon>Actinomycetota</taxon>
        <taxon>Actinomycetes</taxon>
        <taxon>Pseudonocardiales</taxon>
        <taxon>Pseudonocardiaceae</taxon>
        <taxon>Kibdelosporangium</taxon>
    </lineage>
</organism>
<dbReference type="RefSeq" id="WP_173140495.1">
    <property type="nucleotide sequence ID" value="NZ_CBCSGW010000028.1"/>
</dbReference>
<evidence type="ECO:0000313" key="4">
    <source>
        <dbReference type="Proteomes" id="UP000763557"/>
    </source>
</evidence>
<protein>
    <recommendedName>
        <fullName evidence="5">DUF3592 domain-containing protein</fullName>
    </recommendedName>
</protein>
<proteinExistence type="predicted"/>
<sequence length="242" mass="26649">MSDKPDFLDENQEPALGRRGPSRRSVRAFSIVFIAFALIRGALWVVQLAGGKAGAGNGLIVGVLLLAGLGIGYWAWFRMPPDGEAPRRRGEPVGRRPWPPVVVWAVRVGATGGLLMMLVIFGFQAWSGYEESTWAETEGEVVSRMERGSSTYLGVWFDKHEPDENLALVLEWGTTHKVGDTVRIRYDPDASDGVHDGSLAEAPQSISLIWVLLFFQAMIALICAFLSYWAWRTPVSGATRQS</sequence>
<feature type="transmembrane region" description="Helical" evidence="2">
    <location>
        <begin position="98"/>
        <end position="123"/>
    </location>
</feature>
<feature type="transmembrane region" description="Helical" evidence="2">
    <location>
        <begin position="58"/>
        <end position="77"/>
    </location>
</feature>
<name>A0ABX2FG32_9PSEU</name>
<comment type="caution">
    <text evidence="3">The sequence shown here is derived from an EMBL/GenBank/DDBJ whole genome shotgun (WGS) entry which is preliminary data.</text>
</comment>
<keyword evidence="2" id="KW-0812">Transmembrane</keyword>
<evidence type="ECO:0000256" key="1">
    <source>
        <dbReference type="SAM" id="MobiDB-lite"/>
    </source>
</evidence>
<evidence type="ECO:0000256" key="2">
    <source>
        <dbReference type="SAM" id="Phobius"/>
    </source>
</evidence>
<dbReference type="Proteomes" id="UP000763557">
    <property type="component" value="Unassembled WGS sequence"/>
</dbReference>
<evidence type="ECO:0000313" key="3">
    <source>
        <dbReference type="EMBL" id="NRN69857.1"/>
    </source>
</evidence>
<feature type="transmembrane region" description="Helical" evidence="2">
    <location>
        <begin position="28"/>
        <end position="46"/>
    </location>
</feature>
<feature type="region of interest" description="Disordered" evidence="1">
    <location>
        <begin position="1"/>
        <end position="20"/>
    </location>
</feature>